<dbReference type="Proteomes" id="UP000762110">
    <property type="component" value="Unassembled WGS sequence"/>
</dbReference>
<reference evidence="1 2" key="1">
    <citation type="submission" date="2020-05" db="EMBL/GenBank/DDBJ databases">
        <title>Description of Pedobacter foliorum sp. nov.</title>
        <authorList>
            <person name="Qi S."/>
            <person name="Carlier A."/>
            <person name="Cnockaert M."/>
            <person name="Vandamme P."/>
        </authorList>
    </citation>
    <scope>NUCLEOTIDE SEQUENCE [LARGE SCALE GENOMIC DNA]</scope>
    <source>
        <strain evidence="1 2">LMG 31300</strain>
    </source>
</reference>
<keyword evidence="2" id="KW-1185">Reference proteome</keyword>
<evidence type="ECO:0000313" key="2">
    <source>
        <dbReference type="Proteomes" id="UP000762110"/>
    </source>
</evidence>
<comment type="caution">
    <text evidence="1">The sequence shown here is derived from an EMBL/GenBank/DDBJ whole genome shotgun (WGS) entry which is preliminary data.</text>
</comment>
<proteinExistence type="predicted"/>
<dbReference type="EMBL" id="JABMKV010000001">
    <property type="protein sequence ID" value="NQX31243.1"/>
    <property type="molecule type" value="Genomic_DNA"/>
</dbReference>
<evidence type="ECO:0000313" key="1">
    <source>
        <dbReference type="EMBL" id="NQX31243.1"/>
    </source>
</evidence>
<evidence type="ECO:0008006" key="3">
    <source>
        <dbReference type="Google" id="ProtNLM"/>
    </source>
</evidence>
<protein>
    <recommendedName>
        <fullName evidence="3">Lipocalin-like domain-containing protein</fullName>
    </recommendedName>
</protein>
<accession>A0ABX2DB23</accession>
<dbReference type="PROSITE" id="PS51257">
    <property type="entry name" value="PROKAR_LIPOPROTEIN"/>
    <property type="match status" value="1"/>
</dbReference>
<gene>
    <name evidence="1" type="ORF">HQN85_05885</name>
</gene>
<name>A0ABX2DB23_9SPHI</name>
<sequence length="141" mass="16158">MKHCIYLLFVVLVFTGCKKEEKEDPLDILTGKTWKYSLVDKNPSTNGTSISVPFNVLADCEKDNTLQFKRDGNLIMYTGNAKCTLNESETRTLSFSYNKQTKELIIDGIKCEVLELTKNQLKYKAPVSYQTGYVYVMFILE</sequence>
<dbReference type="RefSeq" id="WP_173269898.1">
    <property type="nucleotide sequence ID" value="NZ_JABMKV010000001.1"/>
</dbReference>
<organism evidence="1 2">
    <name type="scientific">Pedobacter boryungensis</name>
    <dbReference type="NCBI Taxonomy" id="869962"/>
    <lineage>
        <taxon>Bacteria</taxon>
        <taxon>Pseudomonadati</taxon>
        <taxon>Bacteroidota</taxon>
        <taxon>Sphingobacteriia</taxon>
        <taxon>Sphingobacteriales</taxon>
        <taxon>Sphingobacteriaceae</taxon>
        <taxon>Pedobacter</taxon>
    </lineage>
</organism>